<dbReference type="Pfam" id="PF18759">
    <property type="entry name" value="Plavaka"/>
    <property type="match status" value="1"/>
</dbReference>
<feature type="domain" description="C2H2-type" evidence="2">
    <location>
        <begin position="21"/>
        <end position="44"/>
    </location>
</feature>
<feature type="region of interest" description="Disordered" evidence="1">
    <location>
        <begin position="37"/>
        <end position="104"/>
    </location>
</feature>
<comment type="caution">
    <text evidence="3">The sequence shown here is derived from an EMBL/GenBank/DDBJ whole genome shotgun (WGS) entry which is preliminary data.</text>
</comment>
<keyword evidence="4" id="KW-1185">Reference proteome</keyword>
<name>A0A8H6TKX5_MYCCL</name>
<sequence length="775" mass="88061">MPKSTKPRRRPQHKPEADLPCTFPGCKRLFRSAAAVTNHVRSDHRNANRVSSPSAPPSPVQSDDGFMRDDPPMSDMPSPGPNAGSRESPDPSEHGHRERLPKGYNRVYHPFLNARPCDEDGNYLPEGAEPAPRRETPDHEWAPYEDEVAFRVADLLFRKAQMSGTNITELLELWALDKAKHDDFGPFENAQHLYETIDDTKLGDAPWKCLVTEPLADGDDAPEWARRSYEVWYRDPAVVIENMLDNPDFNGLFDPVPYVETDNKDKRRWSDFMSANFPWRHADVIYEEDPTTEGAMICPLFFGADKTTVSVGTGGTDYHPGYISVGNLHSSARRAHRQGVVPIVFLSIPKSTSFQVASILLKLTARTGDRKYDNDPAFRNFKRQLYHASWAAVLSTLKPGMTKPVVLRCPDGHFRRVIYDFGPFIADYPEQVLRLLAGVVQGWCTKCTAPAHDLDGPLGTRRNQEFTNDMIDAFDGDPKQLWENYGINTDVIPFTNDFPRADIHEMLSPDLLHQLIKGTFKDHLVEWVGEYLDMTSAVFICLLRFCVDHLPVPESLSFPLFPGLRRFKDGRRFTQWTGDDSKALMKVYLPALEGLLPSGVIAALSSFLDFCYLVRRRDFDETTLQMIDDKVQEYHQRREIFRTAGVRADFSLPRQHSMIHYRWDIMQFGAPYGVCSSITESRHITAVKKPWRRSNRFDALGQMLLTNQRLDKLAASRADFEECGPIHPLARRLPDQAPKVGDEEEEEAVDDAHVKAPLCLPGLEVCFVCNGWAHY</sequence>
<evidence type="ECO:0000259" key="2">
    <source>
        <dbReference type="PROSITE" id="PS00028"/>
    </source>
</evidence>
<gene>
    <name evidence="3" type="ORF">HMN09_00306300</name>
</gene>
<dbReference type="PROSITE" id="PS00028">
    <property type="entry name" value="ZINC_FINGER_C2H2_1"/>
    <property type="match status" value="1"/>
</dbReference>
<evidence type="ECO:0000256" key="1">
    <source>
        <dbReference type="SAM" id="MobiDB-lite"/>
    </source>
</evidence>
<dbReference type="OrthoDB" id="3199698at2759"/>
<proteinExistence type="predicted"/>
<evidence type="ECO:0000313" key="3">
    <source>
        <dbReference type="EMBL" id="KAF7319658.1"/>
    </source>
</evidence>
<dbReference type="EMBL" id="JACAZE010000003">
    <property type="protein sequence ID" value="KAF7319658.1"/>
    <property type="molecule type" value="Genomic_DNA"/>
</dbReference>
<feature type="region of interest" description="Disordered" evidence="1">
    <location>
        <begin position="118"/>
        <end position="138"/>
    </location>
</feature>
<feature type="compositionally biased region" description="Basic residues" evidence="1">
    <location>
        <begin position="1"/>
        <end position="12"/>
    </location>
</feature>
<protein>
    <submittedName>
        <fullName evidence="3">C2H2-type domain-containing protein</fullName>
    </submittedName>
</protein>
<feature type="region of interest" description="Disordered" evidence="1">
    <location>
        <begin position="1"/>
        <end position="24"/>
    </location>
</feature>
<evidence type="ECO:0000313" key="4">
    <source>
        <dbReference type="Proteomes" id="UP000613580"/>
    </source>
</evidence>
<feature type="compositionally biased region" description="Basic and acidic residues" evidence="1">
    <location>
        <begin position="87"/>
        <end position="101"/>
    </location>
</feature>
<dbReference type="Proteomes" id="UP000613580">
    <property type="component" value="Unassembled WGS sequence"/>
</dbReference>
<reference evidence="3" key="1">
    <citation type="submission" date="2020-05" db="EMBL/GenBank/DDBJ databases">
        <title>Mycena genomes resolve the evolution of fungal bioluminescence.</title>
        <authorList>
            <person name="Tsai I.J."/>
        </authorList>
    </citation>
    <scope>NUCLEOTIDE SEQUENCE</scope>
    <source>
        <strain evidence="3">110903Hualien_Pintung</strain>
    </source>
</reference>
<dbReference type="InterPro" id="IPR041078">
    <property type="entry name" value="Plavaka"/>
</dbReference>
<dbReference type="AlphaFoldDB" id="A0A8H6TKX5"/>
<organism evidence="3 4">
    <name type="scientific">Mycena chlorophos</name>
    <name type="common">Agaric fungus</name>
    <name type="synonym">Agaricus chlorophos</name>
    <dbReference type="NCBI Taxonomy" id="658473"/>
    <lineage>
        <taxon>Eukaryota</taxon>
        <taxon>Fungi</taxon>
        <taxon>Dikarya</taxon>
        <taxon>Basidiomycota</taxon>
        <taxon>Agaricomycotina</taxon>
        <taxon>Agaricomycetes</taxon>
        <taxon>Agaricomycetidae</taxon>
        <taxon>Agaricales</taxon>
        <taxon>Marasmiineae</taxon>
        <taxon>Mycenaceae</taxon>
        <taxon>Mycena</taxon>
    </lineage>
</organism>
<dbReference type="InterPro" id="IPR013087">
    <property type="entry name" value="Znf_C2H2_type"/>
</dbReference>
<accession>A0A8H6TKX5</accession>